<dbReference type="SUPFAM" id="SSF51445">
    <property type="entry name" value="(Trans)glycosidases"/>
    <property type="match status" value="1"/>
</dbReference>
<evidence type="ECO:0000256" key="2">
    <source>
        <dbReference type="ARBA" id="ARBA00005382"/>
    </source>
</evidence>
<dbReference type="SUPFAM" id="SSF51011">
    <property type="entry name" value="Glycosyl hydrolase domain"/>
    <property type="match status" value="1"/>
</dbReference>
<keyword evidence="5 6" id="KW-0378">Hydrolase</keyword>
<evidence type="ECO:0000256" key="1">
    <source>
        <dbReference type="ARBA" id="ARBA00001013"/>
    </source>
</evidence>
<dbReference type="GO" id="GO:0016020">
    <property type="term" value="C:membrane"/>
    <property type="evidence" value="ECO:0007669"/>
    <property type="project" value="GOC"/>
</dbReference>
<reference evidence="11" key="1">
    <citation type="submission" date="2025-08" db="UniProtKB">
        <authorList>
            <consortium name="RefSeq"/>
        </authorList>
    </citation>
    <scope>IDENTIFICATION</scope>
    <source>
        <tissue evidence="11">Whole organism</tissue>
    </source>
</reference>
<dbReference type="GO" id="GO:0004348">
    <property type="term" value="F:glucosylceramidase activity"/>
    <property type="evidence" value="ECO:0007669"/>
    <property type="project" value="UniProtKB-EC"/>
</dbReference>
<evidence type="ECO:0000256" key="7">
    <source>
        <dbReference type="SAM" id="SignalP"/>
    </source>
</evidence>
<feature type="domain" description="Glycosyl hydrolase family 30 TIM-barrel" evidence="8">
    <location>
        <begin position="101"/>
        <end position="445"/>
    </location>
</feature>
<evidence type="ECO:0000259" key="8">
    <source>
        <dbReference type="Pfam" id="PF02055"/>
    </source>
</evidence>
<feature type="signal peptide" evidence="7">
    <location>
        <begin position="1"/>
        <end position="25"/>
    </location>
</feature>
<comment type="catalytic activity">
    <reaction evidence="1">
        <text>a beta-D-glucosyl-(1&lt;-&gt;1')-N-acylsphing-4-enine + H2O = an N-acylsphing-4-enine + D-glucose</text>
        <dbReference type="Rhea" id="RHEA:13269"/>
        <dbReference type="ChEBI" id="CHEBI:4167"/>
        <dbReference type="ChEBI" id="CHEBI:15377"/>
        <dbReference type="ChEBI" id="CHEBI:22801"/>
        <dbReference type="ChEBI" id="CHEBI:52639"/>
        <dbReference type="EC" id="3.2.1.45"/>
    </reaction>
    <physiologicalReaction direction="left-to-right" evidence="1">
        <dbReference type="Rhea" id="RHEA:13270"/>
    </physiologicalReaction>
</comment>
<proteinExistence type="inferred from homology"/>
<gene>
    <name evidence="11" type="primary">LOC108665142</name>
</gene>
<dbReference type="GO" id="GO:0006680">
    <property type="term" value="P:glucosylceramide catabolic process"/>
    <property type="evidence" value="ECO:0007669"/>
    <property type="project" value="TreeGrafter"/>
</dbReference>
<keyword evidence="6" id="KW-0326">Glycosidase</keyword>
<dbReference type="Pfam" id="PF17189">
    <property type="entry name" value="Glyco_hydro_30C"/>
    <property type="match status" value="1"/>
</dbReference>
<evidence type="ECO:0000256" key="3">
    <source>
        <dbReference type="ARBA" id="ARBA00012658"/>
    </source>
</evidence>
<dbReference type="KEGG" id="hazt:108665142"/>
<dbReference type="Pfam" id="PF02055">
    <property type="entry name" value="Glyco_hydro_30"/>
    <property type="match status" value="1"/>
</dbReference>
<dbReference type="PANTHER" id="PTHR11069:SF23">
    <property type="entry name" value="LYSOSOMAL ACID GLUCOSYLCERAMIDASE"/>
    <property type="match status" value="1"/>
</dbReference>
<dbReference type="OrthoDB" id="2160638at2759"/>
<dbReference type="GeneID" id="108665142"/>
<dbReference type="RefSeq" id="XP_018007357.1">
    <property type="nucleotide sequence ID" value="XM_018151868.2"/>
</dbReference>
<evidence type="ECO:0000256" key="6">
    <source>
        <dbReference type="RuleBase" id="RU361188"/>
    </source>
</evidence>
<accession>A0A8B7N0J9</accession>
<keyword evidence="10" id="KW-1185">Reference proteome</keyword>
<keyword evidence="6" id="KW-0746">Sphingolipid metabolism</keyword>
<dbReference type="InterPro" id="IPR033452">
    <property type="entry name" value="GH30_C"/>
</dbReference>
<feature type="chain" id="PRO_5034751890" description="Glucosylceramidase" evidence="7">
    <location>
        <begin position="26"/>
        <end position="515"/>
    </location>
</feature>
<dbReference type="Gene3D" id="3.20.20.80">
    <property type="entry name" value="Glycosidases"/>
    <property type="match status" value="1"/>
</dbReference>
<organism evidence="10 11">
    <name type="scientific">Hyalella azteca</name>
    <name type="common">Amphipod</name>
    <dbReference type="NCBI Taxonomy" id="294128"/>
    <lineage>
        <taxon>Eukaryota</taxon>
        <taxon>Metazoa</taxon>
        <taxon>Ecdysozoa</taxon>
        <taxon>Arthropoda</taxon>
        <taxon>Crustacea</taxon>
        <taxon>Multicrustacea</taxon>
        <taxon>Malacostraca</taxon>
        <taxon>Eumalacostraca</taxon>
        <taxon>Peracarida</taxon>
        <taxon>Amphipoda</taxon>
        <taxon>Senticaudata</taxon>
        <taxon>Talitrida</taxon>
        <taxon>Talitroidea</taxon>
        <taxon>Hyalellidae</taxon>
        <taxon>Hyalella</taxon>
    </lineage>
</organism>
<keyword evidence="4 7" id="KW-0732">Signal</keyword>
<keyword evidence="6" id="KW-0443">Lipid metabolism</keyword>
<dbReference type="AlphaFoldDB" id="A0A8B7N0J9"/>
<dbReference type="InterPro" id="IPR033453">
    <property type="entry name" value="Glyco_hydro_30_TIM-barrel"/>
</dbReference>
<name>A0A8B7N0J9_HYAAZ</name>
<evidence type="ECO:0000313" key="11">
    <source>
        <dbReference type="RefSeq" id="XP_018007357.1"/>
    </source>
</evidence>
<evidence type="ECO:0000313" key="10">
    <source>
        <dbReference type="Proteomes" id="UP000694843"/>
    </source>
</evidence>
<dbReference type="Proteomes" id="UP000694843">
    <property type="component" value="Unplaced"/>
</dbReference>
<sequence>MMSKFRQRLLFAALFVFACSPEVNGHCWERTYDQDSFVCFCNATCCDEPGILAAPEAGTFAHYVSDRAEFRIEAFTGPIEDAAGSAPASVAVDTTQTYQTILGFGGAYTDAAGENFNSLSPETKEWLNRAYWSSEGNEYNIIRITIGGSDCSSRPYTLDDVEGDVELVHWSLQPEDYNYKIPNVKEAIRMSNEEVLVFGSPWSPPAWMKSNNMLNGTGYLLRENWQPYANYIVKWAQAYQREGIPLWGLTPQNEPLDQQEEWVINACRWYPDEMRDWIRDYLGPSLVAAGFGGLKMMNDDFNRETLPYYVEPCFADPDCSKFVDGVAVHWYSDDFYPPELLLETRDLDPSKFLLYTEASNPAVRGPDGLYAPLGNWERGEHYLRNIIEALNYYSVGWVDWNLALDVYGTPQWIGDHLDAAVIVNATADEFYKQPMFYALAHVSKFFKRGDVRVDAIPTLDTIKAAAVLKDDGTVAVVVLNMAEEPTGLSISVDGTRFINVDLEAKSFNSFLVPPA</sequence>
<dbReference type="PROSITE" id="PS51257">
    <property type="entry name" value="PROKAR_LIPOPROTEIN"/>
    <property type="match status" value="1"/>
</dbReference>
<feature type="domain" description="Glycosyl hydrolase family 30 beta sandwich" evidence="9">
    <location>
        <begin position="451"/>
        <end position="510"/>
    </location>
</feature>
<dbReference type="PRINTS" id="PR00843">
    <property type="entry name" value="GLHYDRLASE30"/>
</dbReference>
<evidence type="ECO:0000256" key="5">
    <source>
        <dbReference type="ARBA" id="ARBA00022801"/>
    </source>
</evidence>
<evidence type="ECO:0000259" key="9">
    <source>
        <dbReference type="Pfam" id="PF17189"/>
    </source>
</evidence>
<dbReference type="EC" id="3.2.1.45" evidence="3 6"/>
<evidence type="ECO:0000256" key="4">
    <source>
        <dbReference type="ARBA" id="ARBA00022729"/>
    </source>
</evidence>
<dbReference type="InterPro" id="IPR001139">
    <property type="entry name" value="Glyco_hydro_30"/>
</dbReference>
<dbReference type="OMA" id="FGGIAWH"/>
<dbReference type="PANTHER" id="PTHR11069">
    <property type="entry name" value="GLUCOSYLCERAMIDASE"/>
    <property type="match status" value="1"/>
</dbReference>
<comment type="similarity">
    <text evidence="2 6">Belongs to the glycosyl hydrolase 30 family.</text>
</comment>
<protein>
    <recommendedName>
        <fullName evidence="3 6">Glucosylceramidase</fullName>
        <ecNumber evidence="3 6">3.2.1.45</ecNumber>
    </recommendedName>
</protein>
<dbReference type="InterPro" id="IPR017853">
    <property type="entry name" value="GH"/>
</dbReference>